<comment type="caution">
    <text evidence="1">The sequence shown here is derived from an EMBL/GenBank/DDBJ whole genome shotgun (WGS) entry which is preliminary data.</text>
</comment>
<dbReference type="EMBL" id="JABANM010011527">
    <property type="protein sequence ID" value="KAF4737559.1"/>
    <property type="molecule type" value="Genomic_DNA"/>
</dbReference>
<sequence>MASTTALPRHPGGTTTGKDVTVYAVNSHECKEYRAVIDGNAATGGYGFRDVKAADERINNITLSRMIENDLNSLCHEHQLYELDSSNSNHPDGTTMYYAADTEPNVLVVLNLDSTNLNILGESSDDYRDLHISPIGKSLYLRIDTLVDGGGYTKVRHLIMESYDGFYSRVPIPAVKHTAGVGYGTSNLHTWGEAKHGAKVMSSIRGHNDDDVHAN</sequence>
<reference evidence="1 2" key="1">
    <citation type="submission" date="2020-04" db="EMBL/GenBank/DDBJ databases">
        <title>Perkinsus olseni comparative genomics.</title>
        <authorList>
            <person name="Bogema D.R."/>
        </authorList>
    </citation>
    <scope>NUCLEOTIDE SEQUENCE [LARGE SCALE GENOMIC DNA]</scope>
    <source>
        <strain evidence="1">ATCC PRA-205</strain>
    </source>
</reference>
<dbReference type="Proteomes" id="UP000574390">
    <property type="component" value="Unassembled WGS sequence"/>
</dbReference>
<protein>
    <submittedName>
        <fullName evidence="1">Uncharacterized protein</fullName>
    </submittedName>
</protein>
<proteinExistence type="predicted"/>
<gene>
    <name evidence="1" type="ORF">FOZ62_003878</name>
</gene>
<dbReference type="AlphaFoldDB" id="A0A7J6SX70"/>
<accession>A0A7J6SX70</accession>
<name>A0A7J6SX70_PEROL</name>
<organism evidence="1 2">
    <name type="scientific">Perkinsus olseni</name>
    <name type="common">Perkinsus atlanticus</name>
    <dbReference type="NCBI Taxonomy" id="32597"/>
    <lineage>
        <taxon>Eukaryota</taxon>
        <taxon>Sar</taxon>
        <taxon>Alveolata</taxon>
        <taxon>Perkinsozoa</taxon>
        <taxon>Perkinsea</taxon>
        <taxon>Perkinsida</taxon>
        <taxon>Perkinsidae</taxon>
        <taxon>Perkinsus</taxon>
    </lineage>
</organism>
<evidence type="ECO:0000313" key="2">
    <source>
        <dbReference type="Proteomes" id="UP000574390"/>
    </source>
</evidence>
<evidence type="ECO:0000313" key="1">
    <source>
        <dbReference type="EMBL" id="KAF4737559.1"/>
    </source>
</evidence>